<dbReference type="SUPFAM" id="SSF52467">
    <property type="entry name" value="DHS-like NAD/FAD-binding domain"/>
    <property type="match status" value="1"/>
</dbReference>
<keyword evidence="6" id="KW-0274">FAD</keyword>
<protein>
    <submittedName>
        <fullName evidence="10">Electron transfer flavoprotein subunit alpha/FixB family protein</fullName>
    </submittedName>
</protein>
<dbReference type="SUPFAM" id="SSF52402">
    <property type="entry name" value="Adenine nucleotide alpha hydrolases-like"/>
    <property type="match status" value="1"/>
</dbReference>
<gene>
    <name evidence="10" type="ORF">GCM10010361_50950</name>
</gene>
<evidence type="ECO:0000256" key="7">
    <source>
        <dbReference type="ARBA" id="ARBA00022982"/>
    </source>
</evidence>
<keyword evidence="5" id="KW-0285">Flavoprotein</keyword>
<evidence type="ECO:0000313" key="11">
    <source>
        <dbReference type="Proteomes" id="UP001500909"/>
    </source>
</evidence>
<evidence type="ECO:0000256" key="4">
    <source>
        <dbReference type="ARBA" id="ARBA00022448"/>
    </source>
</evidence>
<dbReference type="PANTHER" id="PTHR43153:SF1">
    <property type="entry name" value="ELECTRON TRANSFER FLAVOPROTEIN SUBUNIT ALPHA, MITOCHONDRIAL"/>
    <property type="match status" value="1"/>
</dbReference>
<dbReference type="InterPro" id="IPR014730">
    <property type="entry name" value="ETF_a/b_N"/>
</dbReference>
<reference evidence="10 11" key="1">
    <citation type="journal article" date="2019" name="Int. J. Syst. Evol. Microbiol.">
        <title>The Global Catalogue of Microorganisms (GCM) 10K type strain sequencing project: providing services to taxonomists for standard genome sequencing and annotation.</title>
        <authorList>
            <consortium name="The Broad Institute Genomics Platform"/>
            <consortium name="The Broad Institute Genome Sequencing Center for Infectious Disease"/>
            <person name="Wu L."/>
            <person name="Ma J."/>
        </authorList>
    </citation>
    <scope>NUCLEOTIDE SEQUENCE [LARGE SCALE GENOMIC DNA]</scope>
    <source>
        <strain evidence="10 11">JCM 4805</strain>
    </source>
</reference>
<keyword evidence="11" id="KW-1185">Reference proteome</keyword>
<dbReference type="SMART" id="SM00893">
    <property type="entry name" value="ETF"/>
    <property type="match status" value="1"/>
</dbReference>
<comment type="cofactor">
    <cofactor evidence="1">
        <name>FAD</name>
        <dbReference type="ChEBI" id="CHEBI:57692"/>
    </cofactor>
</comment>
<evidence type="ECO:0000256" key="6">
    <source>
        <dbReference type="ARBA" id="ARBA00022827"/>
    </source>
</evidence>
<feature type="domain" description="Electron transfer flavoprotein alpha/beta-subunit N-terminal" evidence="9">
    <location>
        <begin position="4"/>
        <end position="187"/>
    </location>
</feature>
<dbReference type="InterPro" id="IPR001308">
    <property type="entry name" value="ETF_a/FixB"/>
</dbReference>
<dbReference type="PANTHER" id="PTHR43153">
    <property type="entry name" value="ELECTRON TRANSFER FLAVOPROTEIN ALPHA"/>
    <property type="match status" value="1"/>
</dbReference>
<evidence type="ECO:0000259" key="9">
    <source>
        <dbReference type="SMART" id="SM00893"/>
    </source>
</evidence>
<comment type="function">
    <text evidence="8">The electron transfer flavoprotein serves as a specific electron acceptor for other dehydrogenases. It transfers the electrons to the main respiratory chain via ETF-ubiquinone oxidoreductase (ETF dehydrogenase).</text>
</comment>
<proteinExistence type="inferred from homology"/>
<comment type="subunit">
    <text evidence="3">Heterodimer of an alpha and a beta subunit.</text>
</comment>
<dbReference type="InterPro" id="IPR014729">
    <property type="entry name" value="Rossmann-like_a/b/a_fold"/>
</dbReference>
<evidence type="ECO:0000256" key="3">
    <source>
        <dbReference type="ARBA" id="ARBA00011355"/>
    </source>
</evidence>
<evidence type="ECO:0000256" key="5">
    <source>
        <dbReference type="ARBA" id="ARBA00022630"/>
    </source>
</evidence>
<dbReference type="Pfam" id="PF00766">
    <property type="entry name" value="ETF_alpha"/>
    <property type="match status" value="1"/>
</dbReference>
<accession>A0ABN1AM90</accession>
<keyword evidence="7" id="KW-0249">Electron transport</keyword>
<dbReference type="EMBL" id="BAAABY010000034">
    <property type="protein sequence ID" value="GAA0479977.1"/>
    <property type="molecule type" value="Genomic_DNA"/>
</dbReference>
<dbReference type="Gene3D" id="3.40.50.1220">
    <property type="entry name" value="TPP-binding domain"/>
    <property type="match status" value="1"/>
</dbReference>
<organism evidence="10 11">
    <name type="scientific">Streptomyces olivaceiscleroticus</name>
    <dbReference type="NCBI Taxonomy" id="68245"/>
    <lineage>
        <taxon>Bacteria</taxon>
        <taxon>Bacillati</taxon>
        <taxon>Actinomycetota</taxon>
        <taxon>Actinomycetes</taxon>
        <taxon>Kitasatosporales</taxon>
        <taxon>Streptomycetaceae</taxon>
        <taxon>Streptomyces</taxon>
    </lineage>
</organism>
<evidence type="ECO:0000313" key="10">
    <source>
        <dbReference type="EMBL" id="GAA0479977.1"/>
    </source>
</evidence>
<dbReference type="InterPro" id="IPR018206">
    <property type="entry name" value="ETF_asu_C_CS"/>
</dbReference>
<comment type="similarity">
    <text evidence="2">Belongs to the ETF alpha-subunit/FixB family.</text>
</comment>
<dbReference type="InterPro" id="IPR029035">
    <property type="entry name" value="DHS-like_NAD/FAD-binding_dom"/>
</dbReference>
<dbReference type="PROSITE" id="PS00696">
    <property type="entry name" value="ETF_ALPHA"/>
    <property type="match status" value="1"/>
</dbReference>
<sequence length="324" mass="32857">MAEVLVYVDHVDGSVRKPTLELLTLARRIGDPVAVSLGNGAADTAATLAEHGAVKVLTADAAEFADYLVAPKVDALQAAVESVSAAGSLAAVLLPSSAEGKEIGARLAIRIGSGIITDAVDLEAGDEGPVATQSVFAASYTTKSRITKGTPVITVKPNSAPVEPAAAAGAVEELAVTVADSSKGTKVVSRTPRESTGRPDLTEAAIVVSGGRGVNGAENFPVIEALADSLGAAVGASRAAVDAGWYPHTNQVGQTGKSVSPQLYIAAGISGAIQHRAGMQTSKTIVAINKDEEAPIFELVDYGVVGDLFNVVPALTDEIKTRKG</sequence>
<comment type="caution">
    <text evidence="10">The sequence shown here is derived from an EMBL/GenBank/DDBJ whole genome shotgun (WGS) entry which is preliminary data.</text>
</comment>
<dbReference type="Pfam" id="PF01012">
    <property type="entry name" value="ETF"/>
    <property type="match status" value="1"/>
</dbReference>
<keyword evidence="4" id="KW-0813">Transport</keyword>
<dbReference type="Gene3D" id="3.40.50.620">
    <property type="entry name" value="HUPs"/>
    <property type="match status" value="1"/>
</dbReference>
<evidence type="ECO:0000256" key="1">
    <source>
        <dbReference type="ARBA" id="ARBA00001974"/>
    </source>
</evidence>
<name>A0ABN1AM90_9ACTN</name>
<dbReference type="PIRSF" id="PIRSF000089">
    <property type="entry name" value="Electra_flavoP_a"/>
    <property type="match status" value="1"/>
</dbReference>
<evidence type="ECO:0000256" key="8">
    <source>
        <dbReference type="ARBA" id="ARBA00025649"/>
    </source>
</evidence>
<dbReference type="InterPro" id="IPR014731">
    <property type="entry name" value="ETF_asu_C"/>
</dbReference>
<dbReference type="Proteomes" id="UP001500909">
    <property type="component" value="Unassembled WGS sequence"/>
</dbReference>
<evidence type="ECO:0000256" key="2">
    <source>
        <dbReference type="ARBA" id="ARBA00005817"/>
    </source>
</evidence>
<dbReference type="RefSeq" id="WP_346097531.1">
    <property type="nucleotide sequence ID" value="NZ_BAAABY010000034.1"/>
</dbReference>